<dbReference type="Gene3D" id="1.50.10.10">
    <property type="match status" value="1"/>
</dbReference>
<evidence type="ECO:0000313" key="2">
    <source>
        <dbReference type="Proteomes" id="UP000605986"/>
    </source>
</evidence>
<dbReference type="GO" id="GO:0005975">
    <property type="term" value="P:carbohydrate metabolic process"/>
    <property type="evidence" value="ECO:0007669"/>
    <property type="project" value="InterPro"/>
</dbReference>
<dbReference type="EMBL" id="JAADJG010000106">
    <property type="protein sequence ID" value="KAF4455050.1"/>
    <property type="molecule type" value="Genomic_DNA"/>
</dbReference>
<accession>A0A8H4KPF7</accession>
<evidence type="ECO:0000313" key="1">
    <source>
        <dbReference type="EMBL" id="KAF4455050.1"/>
    </source>
</evidence>
<reference evidence="1" key="1">
    <citation type="submission" date="2020-01" db="EMBL/GenBank/DDBJ databases">
        <title>Identification and distribution of gene clusters putatively required for synthesis of sphingolipid metabolism inhibitors in phylogenetically diverse species of the filamentous fungus Fusarium.</title>
        <authorList>
            <person name="Kim H.-S."/>
            <person name="Busman M."/>
            <person name="Brown D.W."/>
            <person name="Divon H."/>
            <person name="Uhlig S."/>
            <person name="Proctor R.H."/>
        </authorList>
    </citation>
    <scope>NUCLEOTIDE SEQUENCE</scope>
    <source>
        <strain evidence="1">NRRL 53441</strain>
    </source>
</reference>
<keyword evidence="2" id="KW-1185">Reference proteome</keyword>
<dbReference type="OrthoDB" id="10036721at2759"/>
<sequence>MTSTDAIVEYGTQENLGTVCLDGPKRDRLIWLGDFYHTSRIIGASTGGFNYTRGTFDFFLKTQIQTGQLAIAPYLGYDPTKTETLSLERKQLSWLTGKINITSGLTDFGFTFLDDAKGGSLGSCATVETLNAAADIAEAIGKKTSSKYRKLAQALSQSINQRLWNKALGTYGYSLGDMNTSSVPGTAFCVSSGVASKERAVSAVAALDDLRLGFGYKDRSTLENHDSETKISPNTNGFLLPAILAAGDWGRAAKHPRRLGRNVKVPRNKQRCELGVSDT</sequence>
<proteinExistence type="predicted"/>
<dbReference type="GO" id="GO:0003824">
    <property type="term" value="F:catalytic activity"/>
    <property type="evidence" value="ECO:0007669"/>
    <property type="project" value="UniProtKB-ARBA"/>
</dbReference>
<dbReference type="PANTHER" id="PTHR34987:SF4">
    <property type="entry name" value="ALPHA-L-RHAMNOSIDASE C-TERMINAL DOMAIN-CONTAINING PROTEIN"/>
    <property type="match status" value="1"/>
</dbReference>
<dbReference type="InterPro" id="IPR012341">
    <property type="entry name" value="6hp_glycosidase-like_sf"/>
</dbReference>
<dbReference type="Proteomes" id="UP000605986">
    <property type="component" value="Unassembled WGS sequence"/>
</dbReference>
<dbReference type="PANTHER" id="PTHR34987">
    <property type="entry name" value="C, PUTATIVE (AFU_ORTHOLOGUE AFUA_3G02880)-RELATED"/>
    <property type="match status" value="1"/>
</dbReference>
<name>A0A8H4KPF7_9HYPO</name>
<gene>
    <name evidence="1" type="ORF">F53441_2489</name>
</gene>
<dbReference type="AlphaFoldDB" id="A0A8H4KPF7"/>
<dbReference type="InterPro" id="IPR008928">
    <property type="entry name" value="6-hairpin_glycosidase_sf"/>
</dbReference>
<dbReference type="SUPFAM" id="SSF48208">
    <property type="entry name" value="Six-hairpin glycosidases"/>
    <property type="match status" value="1"/>
</dbReference>
<comment type="caution">
    <text evidence="1">The sequence shown here is derived from an EMBL/GenBank/DDBJ whole genome shotgun (WGS) entry which is preliminary data.</text>
</comment>
<protein>
    <submittedName>
        <fullName evidence="1">Uncharacterized protein</fullName>
    </submittedName>
</protein>
<organism evidence="1 2">
    <name type="scientific">Fusarium austroafricanum</name>
    <dbReference type="NCBI Taxonomy" id="2364996"/>
    <lineage>
        <taxon>Eukaryota</taxon>
        <taxon>Fungi</taxon>
        <taxon>Dikarya</taxon>
        <taxon>Ascomycota</taxon>
        <taxon>Pezizomycotina</taxon>
        <taxon>Sordariomycetes</taxon>
        <taxon>Hypocreomycetidae</taxon>
        <taxon>Hypocreales</taxon>
        <taxon>Nectriaceae</taxon>
        <taxon>Fusarium</taxon>
        <taxon>Fusarium concolor species complex</taxon>
    </lineage>
</organism>